<accession>A0ABC8CNJ6</accession>
<reference evidence="2 3" key="1">
    <citation type="submission" date="2017-11" db="EMBL/GenBank/DDBJ databases">
        <title>Whole genome sequencing of cultured pathogen.</title>
        <authorList>
            <person name="Hoffmann M."/>
            <person name="Sanchez M."/>
            <person name="Timme R."/>
            <person name="Nudel K."/>
            <person name="Bry L."/>
        </authorList>
    </citation>
    <scope>NUCLEOTIDE SEQUENCE [LARGE SCALE GENOMIC DNA]</scope>
    <source>
        <strain evidence="2 3">216</strain>
    </source>
</reference>
<feature type="region of interest" description="Disordered" evidence="1">
    <location>
        <begin position="149"/>
        <end position="177"/>
    </location>
</feature>
<dbReference type="InterPro" id="IPR008822">
    <property type="entry name" value="Endonuclease_RusA-like"/>
</dbReference>
<gene>
    <name evidence="2" type="ORF">A9D01_05615</name>
</gene>
<dbReference type="Pfam" id="PF05866">
    <property type="entry name" value="RusA"/>
    <property type="match status" value="1"/>
</dbReference>
<dbReference type="AlphaFoldDB" id="A0ABC8CNJ6"/>
<proteinExistence type="predicted"/>
<sequence>MDRGMGGSMSRTPEEQYITALQQENKRLRMGQPLFEVFVPGVPRPQGSKVNLGRGRMKESSPHLKAWRGLVTTRSAIIWKRNPPIDQSVHLDVVFVMPARKREPDPGGWHTATPDLDKLIRAIGDALTMAGILHDDSRIAAITATKRRARHGEPPGAHIHLDTLERNPNANKEEVPR</sequence>
<dbReference type="EMBL" id="CP024932">
    <property type="protein sequence ID" value="ATZ08320.1"/>
    <property type="molecule type" value="Genomic_DNA"/>
</dbReference>
<evidence type="ECO:0000313" key="2">
    <source>
        <dbReference type="EMBL" id="ATZ08320.1"/>
    </source>
</evidence>
<evidence type="ECO:0000313" key="3">
    <source>
        <dbReference type="Proteomes" id="UP000231994"/>
    </source>
</evidence>
<dbReference type="Proteomes" id="UP000231994">
    <property type="component" value="Chromosome"/>
</dbReference>
<organism evidence="2 3">
    <name type="scientific">Corynebacterium striatum</name>
    <dbReference type="NCBI Taxonomy" id="43770"/>
    <lineage>
        <taxon>Bacteria</taxon>
        <taxon>Bacillati</taxon>
        <taxon>Actinomycetota</taxon>
        <taxon>Actinomycetes</taxon>
        <taxon>Mycobacteriales</taxon>
        <taxon>Corynebacteriaceae</taxon>
        <taxon>Corynebacterium</taxon>
    </lineage>
</organism>
<dbReference type="SUPFAM" id="SSF103084">
    <property type="entry name" value="Holliday junction resolvase RusA"/>
    <property type="match status" value="1"/>
</dbReference>
<feature type="compositionally biased region" description="Basic and acidic residues" evidence="1">
    <location>
        <begin position="159"/>
        <end position="177"/>
    </location>
</feature>
<dbReference type="Gene3D" id="3.30.1330.70">
    <property type="entry name" value="Holliday junction resolvase RusA"/>
    <property type="match status" value="1"/>
</dbReference>
<name>A0ABC8CNJ6_CORST</name>
<dbReference type="InterPro" id="IPR036614">
    <property type="entry name" value="RusA-like_sf"/>
</dbReference>
<evidence type="ECO:0000256" key="1">
    <source>
        <dbReference type="SAM" id="MobiDB-lite"/>
    </source>
</evidence>
<protein>
    <submittedName>
        <fullName evidence="2">Uncharacterized protein</fullName>
    </submittedName>
</protein>